<evidence type="ECO:0000313" key="1">
    <source>
        <dbReference type="EMBL" id="MBD1364535.1"/>
    </source>
</evidence>
<dbReference type="RefSeq" id="WP_191189196.1">
    <property type="nucleotide sequence ID" value="NZ_JACWMY010000005.1"/>
</dbReference>
<organism evidence="1 2">
    <name type="scientific">Mucilaginibacter pankratovii</name>
    <dbReference type="NCBI Taxonomy" id="2772110"/>
    <lineage>
        <taxon>Bacteria</taxon>
        <taxon>Pseudomonadati</taxon>
        <taxon>Bacteroidota</taxon>
        <taxon>Sphingobacteriia</taxon>
        <taxon>Sphingobacteriales</taxon>
        <taxon>Sphingobacteriaceae</taxon>
        <taxon>Mucilaginibacter</taxon>
    </lineage>
</organism>
<gene>
    <name evidence="1" type="ORF">IDJ77_12015</name>
</gene>
<proteinExistence type="predicted"/>
<dbReference type="EMBL" id="JACWMY010000005">
    <property type="protein sequence ID" value="MBD1364535.1"/>
    <property type="molecule type" value="Genomic_DNA"/>
</dbReference>
<evidence type="ECO:0000313" key="2">
    <source>
        <dbReference type="Proteomes" id="UP000606600"/>
    </source>
</evidence>
<comment type="caution">
    <text evidence="1">The sequence shown here is derived from an EMBL/GenBank/DDBJ whole genome shotgun (WGS) entry which is preliminary data.</text>
</comment>
<dbReference type="Gene3D" id="2.60.40.2880">
    <property type="entry name" value="MmpS1-5, C-terminal soluble domain"/>
    <property type="match status" value="1"/>
</dbReference>
<dbReference type="Proteomes" id="UP000606600">
    <property type="component" value="Unassembled WGS sequence"/>
</dbReference>
<dbReference type="PROSITE" id="PS51257">
    <property type="entry name" value="PROKAR_LIPOPROTEIN"/>
    <property type="match status" value="1"/>
</dbReference>
<sequence length="127" mass="13243">MKNIFKILSVSFIVLTVSVFYSCKKDNASGTHKVKFKAETSSDAKLSAVAYTNESGNVTNTSSLNSSSFASSELTIPSSVSIITFSANGNGASAGSTLKVQIYVDGNLVKENTGTGTVLTASTTYSF</sequence>
<name>A0ABR7WQD1_9SPHI</name>
<keyword evidence="2" id="KW-1185">Reference proteome</keyword>
<dbReference type="InterPro" id="IPR038468">
    <property type="entry name" value="MmpS_C"/>
</dbReference>
<accession>A0ABR7WQD1</accession>
<protein>
    <submittedName>
        <fullName evidence="1">Uncharacterized protein</fullName>
    </submittedName>
</protein>
<reference evidence="1 2" key="1">
    <citation type="submission" date="2020-09" db="EMBL/GenBank/DDBJ databases">
        <title>Novel species of Mucilaginibacter isolated from a glacier on the Tibetan Plateau.</title>
        <authorList>
            <person name="Liu Q."/>
            <person name="Xin Y.-H."/>
        </authorList>
    </citation>
    <scope>NUCLEOTIDE SEQUENCE [LARGE SCALE GENOMIC DNA]</scope>
    <source>
        <strain evidence="1 2">ZT4R22</strain>
    </source>
</reference>